<evidence type="ECO:0000313" key="1">
    <source>
        <dbReference type="EMBL" id="KUJ58323.1"/>
    </source>
</evidence>
<evidence type="ECO:0000313" key="2">
    <source>
        <dbReference type="Proteomes" id="UP000054388"/>
    </source>
</evidence>
<sequence length="165" mass="19477">MKKIIIFSILLFILPIFNYAQEKVFSNVKTNSGEVKIPGEWKQLNSMDDSGQTYLKNGNGVIIAIAKNPQKAYSFYKNDNSDFENVKEFYKWDSNYRSENNFKTKKLKENSKLNYIIWQYNDGKLDNIFLFGVVGNFFLNLLVYTDLWNESEKIEFLENLFEINK</sequence>
<dbReference type="AlphaFoldDB" id="A0A101CLC2"/>
<protein>
    <submittedName>
        <fullName evidence="1">Uncharacterized protein</fullName>
    </submittedName>
</protein>
<reference evidence="1 2" key="1">
    <citation type="submission" date="2015-10" db="EMBL/GenBank/DDBJ databases">
        <title>Genome sequence of Chryseobacterium greenlandense.</title>
        <authorList>
            <person name="Newman J."/>
            <person name="Fischer K."/>
            <person name="Miller J."/>
        </authorList>
    </citation>
    <scope>NUCLEOTIDE SEQUENCE [LARGE SCALE GENOMIC DNA]</scope>
    <source>
        <strain evidence="1 2">UMB34</strain>
    </source>
</reference>
<gene>
    <name evidence="1" type="ORF">AR686_00520</name>
</gene>
<organism evidence="1 2">
    <name type="scientific">Chryseobacterium aquaticum subsp. greenlandense</name>
    <dbReference type="NCBI Taxonomy" id="345663"/>
    <lineage>
        <taxon>Bacteria</taxon>
        <taxon>Pseudomonadati</taxon>
        <taxon>Bacteroidota</taxon>
        <taxon>Flavobacteriia</taxon>
        <taxon>Flavobacteriales</taxon>
        <taxon>Weeksellaceae</taxon>
        <taxon>Chryseobacterium group</taxon>
        <taxon>Chryseobacterium</taxon>
    </lineage>
</organism>
<accession>A0A101CLC2</accession>
<dbReference type="RefSeq" id="WP_059135387.1">
    <property type="nucleotide sequence ID" value="NZ_LMAI01000001.1"/>
</dbReference>
<proteinExistence type="predicted"/>
<comment type="caution">
    <text evidence="1">The sequence shown here is derived from an EMBL/GenBank/DDBJ whole genome shotgun (WGS) entry which is preliminary data.</text>
</comment>
<dbReference type="EMBL" id="LMAI01000001">
    <property type="protein sequence ID" value="KUJ58323.1"/>
    <property type="molecule type" value="Genomic_DNA"/>
</dbReference>
<dbReference type="Proteomes" id="UP000054388">
    <property type="component" value="Unassembled WGS sequence"/>
</dbReference>
<name>A0A101CLC2_9FLAO</name>